<dbReference type="AlphaFoldDB" id="A0AAD6XYB3"/>
<dbReference type="EMBL" id="JARJCN010000010">
    <property type="protein sequence ID" value="KAJ7097039.1"/>
    <property type="molecule type" value="Genomic_DNA"/>
</dbReference>
<feature type="compositionally biased region" description="Low complexity" evidence="1">
    <location>
        <begin position="192"/>
        <end position="207"/>
    </location>
</feature>
<feature type="compositionally biased region" description="Basic and acidic residues" evidence="1">
    <location>
        <begin position="131"/>
        <end position="153"/>
    </location>
</feature>
<evidence type="ECO:0000313" key="3">
    <source>
        <dbReference type="Proteomes" id="UP001222325"/>
    </source>
</evidence>
<keyword evidence="3" id="KW-1185">Reference proteome</keyword>
<reference evidence="2" key="1">
    <citation type="submission" date="2023-03" db="EMBL/GenBank/DDBJ databases">
        <title>Massive genome expansion in bonnet fungi (Mycena s.s.) driven by repeated elements and novel gene families across ecological guilds.</title>
        <authorList>
            <consortium name="Lawrence Berkeley National Laboratory"/>
            <person name="Harder C.B."/>
            <person name="Miyauchi S."/>
            <person name="Viragh M."/>
            <person name="Kuo A."/>
            <person name="Thoen E."/>
            <person name="Andreopoulos B."/>
            <person name="Lu D."/>
            <person name="Skrede I."/>
            <person name="Drula E."/>
            <person name="Henrissat B."/>
            <person name="Morin E."/>
            <person name="Kohler A."/>
            <person name="Barry K."/>
            <person name="LaButti K."/>
            <person name="Morin E."/>
            <person name="Salamov A."/>
            <person name="Lipzen A."/>
            <person name="Mereny Z."/>
            <person name="Hegedus B."/>
            <person name="Baldrian P."/>
            <person name="Stursova M."/>
            <person name="Weitz H."/>
            <person name="Taylor A."/>
            <person name="Grigoriev I.V."/>
            <person name="Nagy L.G."/>
            <person name="Martin F."/>
            <person name="Kauserud H."/>
        </authorList>
    </citation>
    <scope>NUCLEOTIDE SEQUENCE</scope>
    <source>
        <strain evidence="2">CBHHK173m</strain>
    </source>
</reference>
<feature type="compositionally biased region" description="Acidic residues" evidence="1">
    <location>
        <begin position="173"/>
        <end position="191"/>
    </location>
</feature>
<gene>
    <name evidence="2" type="ORF">B0H15DRAFT_928473</name>
</gene>
<feature type="compositionally biased region" description="Acidic residues" evidence="1">
    <location>
        <begin position="1132"/>
        <end position="1141"/>
    </location>
</feature>
<feature type="compositionally biased region" description="Basic and acidic residues" evidence="1">
    <location>
        <begin position="860"/>
        <end position="900"/>
    </location>
</feature>
<sequence length="1225" mass="130162">MAEIECTEWEEEVGEDEDDATTTTRRTRRTTTVGGEVETGTEKETMKTTLWTAPTGYKGKALRSWPQLPPEVVRLIASFYLHAAARAPLPAPWAFPAPPGAHVPPYARALGAFPSTIYTHTHTHAHAPGDAYHHPDTHSHHDDADAEGGDTHHPRTRSYRHAAGATPGRGAGDEYEEHYEDEDDEEDEDASDPGAAEAQHQQRAAARFEAARRAWEARAVFSAARGARALERVMGVCPGWGRAVESHPFWDAAITLFDPLGLCAEFAWHRPPPDAHSHSSTTASGAATRLSPYRHFRAILTHTCLPCRLNAPLQALAELGTELDAYAHTVDPRAAPPPPPPPHPALALGAAGLGTARRSTAHGQLGTVALCRSHAGPRRERWCGVCLRDGELAAEARAETIRAAAAALARAEGTLRAARVGTAWERARRGVRAAREALVRAQAAAAAAGGAGAAGVWANEDEATFTAARATCRWCRGEWLWRGALAAAESAPAGPGATPESVWVGVGRRGRELLGALGASPLSAVGVLAPPDGVVRAAVAAFVEEGRAGVGRVLGIAGERGWLRGQTRWAALMGQAVAARRFEKGGSGMGGREGPGYGRPYARGEDYTGVATVRYVESRARARSPELDAPAAYLRQAGAMLGLDEVWSDDDDDEYEEYESELEAGADGDMDAEAAAALEMSVRDLALGDWARARILDGAWVAPADLYYGVRVGGLDGVEAPVRAVHPVAWAVSAPASPAGDAGEDGDGDGDGGGGGYPGARSDAPPTFALAEAAHAAHGRQLRAVLLPALRNVVRRVVVECGLDAEERAAGAGSGGRGPLDPAVRAARMGMEEVVRELREEEGVWFDGVDWRERRRNARAEAEARREGERDGGGGEGEKEREGRRHRGEGSDDSSERGSRASDTSPVLSTSTLGTTPSPPPLDDHKHKDNTEERQPQPTIAVMPVLESPRLLRPIPHVPETIAHLPPYSLEALRAVWREACEPLYHCRCTVCERAMAVAQAAQGGSPVSPSAPRPTKQYPREHGAVVLHLPAEDEGGRGADSVVALVDDDGEEDIDEPLSPRSAYWAMMDEQEGPGAYEREMRGIRGNPFVDDDDEEEEGEGDEGYSDGGGYAGAGTKYAAAPTGRKRSVEELEPESDGEGGEARGGTPPKRARTGEREPGVRLVKRRSPELDEVSLDGEEADVETGTGRYKRARLAAAESPPDTTSTPSTLDVASGEESACEAR</sequence>
<evidence type="ECO:0000256" key="1">
    <source>
        <dbReference type="SAM" id="MobiDB-lite"/>
    </source>
</evidence>
<feature type="compositionally biased region" description="Acidic residues" evidence="1">
    <location>
        <begin position="1"/>
        <end position="20"/>
    </location>
</feature>
<feature type="region of interest" description="Disordered" evidence="1">
    <location>
        <begin position="125"/>
        <end position="207"/>
    </location>
</feature>
<feature type="region of interest" description="Disordered" evidence="1">
    <location>
        <begin position="1"/>
        <end position="43"/>
    </location>
</feature>
<feature type="region of interest" description="Disordered" evidence="1">
    <location>
        <begin position="735"/>
        <end position="765"/>
    </location>
</feature>
<proteinExistence type="predicted"/>
<comment type="caution">
    <text evidence="2">The sequence shown here is derived from an EMBL/GenBank/DDBJ whole genome shotgun (WGS) entry which is preliminary data.</text>
</comment>
<feature type="compositionally biased region" description="Acidic residues" evidence="1">
    <location>
        <begin position="1091"/>
        <end position="1106"/>
    </location>
</feature>
<feature type="compositionally biased region" description="Acidic residues" evidence="1">
    <location>
        <begin position="1172"/>
        <end position="1184"/>
    </location>
</feature>
<feature type="compositionally biased region" description="Low complexity" evidence="1">
    <location>
        <begin position="1201"/>
        <end position="1211"/>
    </location>
</feature>
<dbReference type="Proteomes" id="UP001222325">
    <property type="component" value="Unassembled WGS sequence"/>
</dbReference>
<accession>A0AAD6XYB3</accession>
<name>A0AAD6XYB3_9AGAR</name>
<feature type="region of interest" description="Disordered" evidence="1">
    <location>
        <begin position="1078"/>
        <end position="1225"/>
    </location>
</feature>
<feature type="compositionally biased region" description="Basic and acidic residues" evidence="1">
    <location>
        <begin position="922"/>
        <end position="935"/>
    </location>
</feature>
<evidence type="ECO:0000313" key="2">
    <source>
        <dbReference type="EMBL" id="KAJ7097039.1"/>
    </source>
</evidence>
<feature type="compositionally biased region" description="Low complexity" evidence="1">
    <location>
        <begin position="901"/>
        <end position="916"/>
    </location>
</feature>
<organism evidence="2 3">
    <name type="scientific">Mycena belliarum</name>
    <dbReference type="NCBI Taxonomy" id="1033014"/>
    <lineage>
        <taxon>Eukaryota</taxon>
        <taxon>Fungi</taxon>
        <taxon>Dikarya</taxon>
        <taxon>Basidiomycota</taxon>
        <taxon>Agaricomycotina</taxon>
        <taxon>Agaricomycetes</taxon>
        <taxon>Agaricomycetidae</taxon>
        <taxon>Agaricales</taxon>
        <taxon>Marasmiineae</taxon>
        <taxon>Mycenaceae</taxon>
        <taxon>Mycena</taxon>
    </lineage>
</organism>
<feature type="region of interest" description="Disordered" evidence="1">
    <location>
        <begin position="860"/>
        <end position="942"/>
    </location>
</feature>
<protein>
    <submittedName>
        <fullName evidence="2">Uncharacterized protein</fullName>
    </submittedName>
</protein>